<evidence type="ECO:0000313" key="2">
    <source>
        <dbReference type="Proteomes" id="UP000799757"/>
    </source>
</evidence>
<dbReference type="EMBL" id="MU002086">
    <property type="protein sequence ID" value="KAF2790220.1"/>
    <property type="molecule type" value="Genomic_DNA"/>
</dbReference>
<organism evidence="1 2">
    <name type="scientific">Melanomma pulvis-pyrius CBS 109.77</name>
    <dbReference type="NCBI Taxonomy" id="1314802"/>
    <lineage>
        <taxon>Eukaryota</taxon>
        <taxon>Fungi</taxon>
        <taxon>Dikarya</taxon>
        <taxon>Ascomycota</taxon>
        <taxon>Pezizomycotina</taxon>
        <taxon>Dothideomycetes</taxon>
        <taxon>Pleosporomycetidae</taxon>
        <taxon>Pleosporales</taxon>
        <taxon>Melanommataceae</taxon>
        <taxon>Melanomma</taxon>
    </lineage>
</organism>
<gene>
    <name evidence="1" type="ORF">K505DRAFT_352097</name>
</gene>
<protein>
    <submittedName>
        <fullName evidence="1">Uncharacterized protein</fullName>
    </submittedName>
</protein>
<proteinExistence type="predicted"/>
<dbReference type="Proteomes" id="UP000799757">
    <property type="component" value="Unassembled WGS sequence"/>
</dbReference>
<dbReference type="OrthoDB" id="2951834at2759"/>
<evidence type="ECO:0000313" key="1">
    <source>
        <dbReference type="EMBL" id="KAF2790220.1"/>
    </source>
</evidence>
<sequence>MKLPLLVRKKIYTLLLTVPAIICVRQNRTAFKHFPLPWSNFADVRLLPGLAYVTTQTISQGLKLHFDKFPYTNVAIMRTSSKVYGETKEIFFGRNTFDLLNLTKETSPPVDFRVPAFSRGCQRVIKSLCIRGSAPYTFRWVLTGGHAEIKNAYRGLKLLTLVLEVDDLRRGIGKKLVRGPKENWVEYVKRIVALIARDIFDCEGIMKKIPTWINLRVVFEGDHFADSIMLNNSSSSGKTKETQSTMHANMDEDDIKKEDVRRGVLEAFHVFQNGRC</sequence>
<dbReference type="AlphaFoldDB" id="A0A6A6X157"/>
<accession>A0A6A6X157</accession>
<reference evidence="1" key="1">
    <citation type="journal article" date="2020" name="Stud. Mycol.">
        <title>101 Dothideomycetes genomes: a test case for predicting lifestyles and emergence of pathogens.</title>
        <authorList>
            <person name="Haridas S."/>
            <person name="Albert R."/>
            <person name="Binder M."/>
            <person name="Bloem J."/>
            <person name="Labutti K."/>
            <person name="Salamov A."/>
            <person name="Andreopoulos B."/>
            <person name="Baker S."/>
            <person name="Barry K."/>
            <person name="Bills G."/>
            <person name="Bluhm B."/>
            <person name="Cannon C."/>
            <person name="Castanera R."/>
            <person name="Culley D."/>
            <person name="Daum C."/>
            <person name="Ezra D."/>
            <person name="Gonzalez J."/>
            <person name="Henrissat B."/>
            <person name="Kuo A."/>
            <person name="Liang C."/>
            <person name="Lipzen A."/>
            <person name="Lutzoni F."/>
            <person name="Magnuson J."/>
            <person name="Mondo S."/>
            <person name="Nolan M."/>
            <person name="Ohm R."/>
            <person name="Pangilinan J."/>
            <person name="Park H.-J."/>
            <person name="Ramirez L."/>
            <person name="Alfaro M."/>
            <person name="Sun H."/>
            <person name="Tritt A."/>
            <person name="Yoshinaga Y."/>
            <person name="Zwiers L.-H."/>
            <person name="Turgeon B."/>
            <person name="Goodwin S."/>
            <person name="Spatafora J."/>
            <person name="Crous P."/>
            <person name="Grigoriev I."/>
        </authorList>
    </citation>
    <scope>NUCLEOTIDE SEQUENCE</scope>
    <source>
        <strain evidence="1">CBS 109.77</strain>
    </source>
</reference>
<keyword evidence="2" id="KW-1185">Reference proteome</keyword>
<name>A0A6A6X157_9PLEO</name>